<dbReference type="RefSeq" id="WP_379482364.1">
    <property type="nucleotide sequence ID" value="NZ_JBHLTL010000011.1"/>
</dbReference>
<evidence type="ECO:0000313" key="3">
    <source>
        <dbReference type="Proteomes" id="UP001589943"/>
    </source>
</evidence>
<reference evidence="2 3" key="1">
    <citation type="submission" date="2024-09" db="EMBL/GenBank/DDBJ databases">
        <authorList>
            <person name="Sun Q."/>
            <person name="Mori K."/>
        </authorList>
    </citation>
    <scope>NUCLEOTIDE SEQUENCE [LARGE SCALE GENOMIC DNA]</scope>
    <source>
        <strain evidence="2 3">NCAIM B.02537</strain>
    </source>
</reference>
<protein>
    <submittedName>
        <fullName evidence="2">GNAT family N-acetyltransferase</fullName>
        <ecNumber evidence="2">2.3.1.-</ecNumber>
    </submittedName>
</protein>
<dbReference type="Proteomes" id="UP001589943">
    <property type="component" value="Unassembled WGS sequence"/>
</dbReference>
<dbReference type="PANTHER" id="PTHR43617">
    <property type="entry name" value="L-AMINO ACID N-ACETYLTRANSFERASE"/>
    <property type="match status" value="1"/>
</dbReference>
<dbReference type="InterPro" id="IPR016181">
    <property type="entry name" value="Acyl_CoA_acyltransferase"/>
</dbReference>
<comment type="caution">
    <text evidence="2">The sequence shown here is derived from an EMBL/GenBank/DDBJ whole genome shotgun (WGS) entry which is preliminary data.</text>
</comment>
<evidence type="ECO:0000259" key="1">
    <source>
        <dbReference type="PROSITE" id="PS51186"/>
    </source>
</evidence>
<name>A0ABV6PNF9_9SPHN</name>
<dbReference type="SUPFAM" id="SSF55729">
    <property type="entry name" value="Acyl-CoA N-acyltransferases (Nat)"/>
    <property type="match status" value="1"/>
</dbReference>
<dbReference type="Gene3D" id="3.40.630.30">
    <property type="match status" value="1"/>
</dbReference>
<dbReference type="InterPro" id="IPR000182">
    <property type="entry name" value="GNAT_dom"/>
</dbReference>
<organism evidence="2 3">
    <name type="scientific">Novosphingobium aquiterrae</name>
    <dbReference type="NCBI Taxonomy" id="624388"/>
    <lineage>
        <taxon>Bacteria</taxon>
        <taxon>Pseudomonadati</taxon>
        <taxon>Pseudomonadota</taxon>
        <taxon>Alphaproteobacteria</taxon>
        <taxon>Sphingomonadales</taxon>
        <taxon>Sphingomonadaceae</taxon>
        <taxon>Novosphingobium</taxon>
    </lineage>
</organism>
<dbReference type="PANTHER" id="PTHR43617:SF35">
    <property type="entry name" value="[RIBOSOMAL PROTEIN BS18]-ALANINE N-ACETYLTRANSFERASE"/>
    <property type="match status" value="1"/>
</dbReference>
<proteinExistence type="predicted"/>
<dbReference type="InterPro" id="IPR050276">
    <property type="entry name" value="MshD_Acetyltransferase"/>
</dbReference>
<dbReference type="CDD" id="cd04301">
    <property type="entry name" value="NAT_SF"/>
    <property type="match status" value="1"/>
</dbReference>
<dbReference type="EMBL" id="JBHLTL010000011">
    <property type="protein sequence ID" value="MFC0590563.1"/>
    <property type="molecule type" value="Genomic_DNA"/>
</dbReference>
<keyword evidence="2" id="KW-0808">Transferase</keyword>
<keyword evidence="3" id="KW-1185">Reference proteome</keyword>
<dbReference type="EC" id="2.3.1.-" evidence="2"/>
<dbReference type="GO" id="GO:0016746">
    <property type="term" value="F:acyltransferase activity"/>
    <property type="evidence" value="ECO:0007669"/>
    <property type="project" value="UniProtKB-KW"/>
</dbReference>
<feature type="domain" description="N-acetyltransferase" evidence="1">
    <location>
        <begin position="1"/>
        <end position="142"/>
    </location>
</feature>
<gene>
    <name evidence="2" type="ORF">ACFFF7_14220</name>
</gene>
<accession>A0ABV6PNF9</accession>
<evidence type="ECO:0000313" key="2">
    <source>
        <dbReference type="EMBL" id="MFC0590563.1"/>
    </source>
</evidence>
<dbReference type="PROSITE" id="PS51186">
    <property type="entry name" value="GNAT"/>
    <property type="match status" value="1"/>
</dbReference>
<dbReference type="Pfam" id="PF00583">
    <property type="entry name" value="Acetyltransf_1"/>
    <property type="match status" value="1"/>
</dbReference>
<keyword evidence="2" id="KW-0012">Acyltransferase</keyword>
<sequence>MAVMHAAFDPQFGEAWNRRQVEDALLIGNCHYGLVDSRGQPGSGDVETAGFFLARTGFEEEELLLLAVDPRYRQRGFGRTLLNEFAEAAFARGARRLLLEMRRGNPAELLYRNFGFLPIGQRPNYYRTPSGDRIDAITFAKI</sequence>